<proteinExistence type="predicted"/>
<protein>
    <submittedName>
        <fullName evidence="1">Uncharacterized protein</fullName>
    </submittedName>
</protein>
<organism evidence="1 2">
    <name type="scientific">Smallanthus sonchifolius</name>
    <dbReference type="NCBI Taxonomy" id="185202"/>
    <lineage>
        <taxon>Eukaryota</taxon>
        <taxon>Viridiplantae</taxon>
        <taxon>Streptophyta</taxon>
        <taxon>Embryophyta</taxon>
        <taxon>Tracheophyta</taxon>
        <taxon>Spermatophyta</taxon>
        <taxon>Magnoliopsida</taxon>
        <taxon>eudicotyledons</taxon>
        <taxon>Gunneridae</taxon>
        <taxon>Pentapetalae</taxon>
        <taxon>asterids</taxon>
        <taxon>campanulids</taxon>
        <taxon>Asterales</taxon>
        <taxon>Asteraceae</taxon>
        <taxon>Asteroideae</taxon>
        <taxon>Heliantheae alliance</taxon>
        <taxon>Millerieae</taxon>
        <taxon>Smallanthus</taxon>
    </lineage>
</organism>
<reference evidence="2" key="1">
    <citation type="journal article" date="2022" name="Mol. Ecol. Resour.">
        <title>The genomes of chicory, endive, great burdock and yacon provide insights into Asteraceae palaeo-polyploidization history and plant inulin production.</title>
        <authorList>
            <person name="Fan W."/>
            <person name="Wang S."/>
            <person name="Wang H."/>
            <person name="Wang A."/>
            <person name="Jiang F."/>
            <person name="Liu H."/>
            <person name="Zhao H."/>
            <person name="Xu D."/>
            <person name="Zhang Y."/>
        </authorList>
    </citation>
    <scope>NUCLEOTIDE SEQUENCE [LARGE SCALE GENOMIC DNA]</scope>
    <source>
        <strain evidence="2">cv. Yunnan</strain>
    </source>
</reference>
<dbReference type="Proteomes" id="UP001056120">
    <property type="component" value="Linkage Group LG21"/>
</dbReference>
<evidence type="ECO:0000313" key="2">
    <source>
        <dbReference type="Proteomes" id="UP001056120"/>
    </source>
</evidence>
<sequence length="153" mass="17395">MALFCHSGVAEIEGTLGMELMPEVNPLMSARMQESANICNASSISIPHSYSDYILKGVQLFTEERNESFFRVPGIQFIGSRRSIVVCNVYERGKRYDGIFLPELNVERQIKAILNQTTPLLYKLLIGSNRQRHLFWINCGPVPFSLRLKVNQS</sequence>
<gene>
    <name evidence="1" type="ORF">L1987_63435</name>
</gene>
<accession>A0ACB9CDA3</accession>
<evidence type="ECO:0000313" key="1">
    <source>
        <dbReference type="EMBL" id="KAI3732235.1"/>
    </source>
</evidence>
<dbReference type="EMBL" id="CM042038">
    <property type="protein sequence ID" value="KAI3732235.1"/>
    <property type="molecule type" value="Genomic_DNA"/>
</dbReference>
<reference evidence="1 2" key="2">
    <citation type="journal article" date="2022" name="Mol. Ecol. Resour.">
        <title>The genomes of chicory, endive, great burdock and yacon provide insights into Asteraceae paleo-polyploidization history and plant inulin production.</title>
        <authorList>
            <person name="Fan W."/>
            <person name="Wang S."/>
            <person name="Wang H."/>
            <person name="Wang A."/>
            <person name="Jiang F."/>
            <person name="Liu H."/>
            <person name="Zhao H."/>
            <person name="Xu D."/>
            <person name="Zhang Y."/>
        </authorList>
    </citation>
    <scope>NUCLEOTIDE SEQUENCE [LARGE SCALE GENOMIC DNA]</scope>
    <source>
        <strain evidence="2">cv. Yunnan</strain>
        <tissue evidence="1">Leaves</tissue>
    </source>
</reference>
<comment type="caution">
    <text evidence="1">The sequence shown here is derived from an EMBL/GenBank/DDBJ whole genome shotgun (WGS) entry which is preliminary data.</text>
</comment>
<name>A0ACB9CDA3_9ASTR</name>
<keyword evidence="2" id="KW-1185">Reference proteome</keyword>